<gene>
    <name evidence="2" type="ORF">N7468_005143</name>
</gene>
<dbReference type="Proteomes" id="UP001150941">
    <property type="component" value="Unassembled WGS sequence"/>
</dbReference>
<name>A0A9W9NYQ9_9EURO</name>
<dbReference type="AlphaFoldDB" id="A0A9W9NYQ9"/>
<sequence length="314" mass="35676">MSAKAAKKAAKRAENASDFYMGDDVSEEEKKPRPKTSSKIPQQPFRFLDLPSEIRLQIYHLVLFTPTRKTARQNRGTVGASAKKSKPLAPASVRIALFLVSRRIHDEASHYFFSTQIFRVFPVQDFSRRPTVRSLPRRHRSLVTTIELILGNSWTNPPKSWTVDKSLGLQDMVLTRTLKVFVECDPSQPIFEGFRISREYYTEFSGRLMREILEQLPALEHVEFDAYPSVKKDGSLMSRLLLETQKAGLGVFWGPERGWTDFGTKGFEELEQEAEEAAKEAAKNEALDKFRSRFGSGSVDELNKSFQSVSLGGF</sequence>
<evidence type="ECO:0000313" key="3">
    <source>
        <dbReference type="Proteomes" id="UP001150941"/>
    </source>
</evidence>
<protein>
    <submittedName>
        <fullName evidence="2">Uncharacterized protein</fullName>
    </submittedName>
</protein>
<evidence type="ECO:0000256" key="1">
    <source>
        <dbReference type="SAM" id="MobiDB-lite"/>
    </source>
</evidence>
<dbReference type="InterPro" id="IPR038883">
    <property type="entry name" value="AN11006-like"/>
</dbReference>
<reference evidence="2" key="2">
    <citation type="journal article" date="2023" name="IMA Fungus">
        <title>Comparative genomic study of the Penicillium genus elucidates a diverse pangenome and 15 lateral gene transfer events.</title>
        <authorList>
            <person name="Petersen C."/>
            <person name="Sorensen T."/>
            <person name="Nielsen M.R."/>
            <person name="Sondergaard T.E."/>
            <person name="Sorensen J.L."/>
            <person name="Fitzpatrick D.A."/>
            <person name="Frisvad J.C."/>
            <person name="Nielsen K.L."/>
        </authorList>
    </citation>
    <scope>NUCLEOTIDE SEQUENCE</scope>
    <source>
        <strain evidence="2">IBT 19713</strain>
    </source>
</reference>
<organism evidence="2 3">
    <name type="scientific">Penicillium chermesinum</name>
    <dbReference type="NCBI Taxonomy" id="63820"/>
    <lineage>
        <taxon>Eukaryota</taxon>
        <taxon>Fungi</taxon>
        <taxon>Dikarya</taxon>
        <taxon>Ascomycota</taxon>
        <taxon>Pezizomycotina</taxon>
        <taxon>Eurotiomycetes</taxon>
        <taxon>Eurotiomycetidae</taxon>
        <taxon>Eurotiales</taxon>
        <taxon>Aspergillaceae</taxon>
        <taxon>Penicillium</taxon>
    </lineage>
</organism>
<dbReference type="EMBL" id="JAPQKS010000004">
    <property type="protein sequence ID" value="KAJ5232187.1"/>
    <property type="molecule type" value="Genomic_DNA"/>
</dbReference>
<evidence type="ECO:0000313" key="2">
    <source>
        <dbReference type="EMBL" id="KAJ5232187.1"/>
    </source>
</evidence>
<reference evidence="2" key="1">
    <citation type="submission" date="2022-11" db="EMBL/GenBank/DDBJ databases">
        <authorList>
            <person name="Petersen C."/>
        </authorList>
    </citation>
    <scope>NUCLEOTIDE SEQUENCE</scope>
    <source>
        <strain evidence="2">IBT 19713</strain>
    </source>
</reference>
<dbReference type="RefSeq" id="XP_058330180.1">
    <property type="nucleotide sequence ID" value="XM_058474440.1"/>
</dbReference>
<keyword evidence="3" id="KW-1185">Reference proteome</keyword>
<dbReference type="GeneID" id="83201743"/>
<dbReference type="OrthoDB" id="5372935at2759"/>
<dbReference type="PANTHER" id="PTHR42085">
    <property type="entry name" value="F-BOX DOMAIN-CONTAINING PROTEIN"/>
    <property type="match status" value="1"/>
</dbReference>
<comment type="caution">
    <text evidence="2">The sequence shown here is derived from an EMBL/GenBank/DDBJ whole genome shotgun (WGS) entry which is preliminary data.</text>
</comment>
<proteinExistence type="predicted"/>
<feature type="region of interest" description="Disordered" evidence="1">
    <location>
        <begin position="19"/>
        <end position="42"/>
    </location>
</feature>
<dbReference type="PANTHER" id="PTHR42085:SF2">
    <property type="entry name" value="F-BOX DOMAIN-CONTAINING PROTEIN"/>
    <property type="match status" value="1"/>
</dbReference>
<accession>A0A9W9NYQ9</accession>